<evidence type="ECO:0000256" key="1">
    <source>
        <dbReference type="SAM" id="Phobius"/>
    </source>
</evidence>
<keyword evidence="1" id="KW-0472">Membrane</keyword>
<dbReference type="Proteomes" id="UP001183648">
    <property type="component" value="Unassembled WGS sequence"/>
</dbReference>
<reference evidence="2 3" key="1">
    <citation type="submission" date="2023-07" db="EMBL/GenBank/DDBJ databases">
        <title>Sequencing the genomes of 1000 actinobacteria strains.</title>
        <authorList>
            <person name="Klenk H.-P."/>
        </authorList>
    </citation>
    <scope>NUCLEOTIDE SEQUENCE [LARGE SCALE GENOMIC DNA]</scope>
    <source>
        <strain evidence="2 3">DSM 19426</strain>
    </source>
</reference>
<name>A0ABU2BS42_9ACTN</name>
<comment type="caution">
    <text evidence="2">The sequence shown here is derived from an EMBL/GenBank/DDBJ whole genome shotgun (WGS) entry which is preliminary data.</text>
</comment>
<evidence type="ECO:0000313" key="3">
    <source>
        <dbReference type="Proteomes" id="UP001183648"/>
    </source>
</evidence>
<organism evidence="2 3">
    <name type="scientific">Nocardioides marmoribigeumensis</name>
    <dbReference type="NCBI Taxonomy" id="433649"/>
    <lineage>
        <taxon>Bacteria</taxon>
        <taxon>Bacillati</taxon>
        <taxon>Actinomycetota</taxon>
        <taxon>Actinomycetes</taxon>
        <taxon>Propionibacteriales</taxon>
        <taxon>Nocardioidaceae</taxon>
        <taxon>Nocardioides</taxon>
    </lineage>
</organism>
<sequence length="750" mass="77470">MGDWADARLRPRRERDRSREGGAVALLSALVVMILLVVAAFVVDIGNTWMRRGQLQAQADGAATFAAEALPAADDATRLAVAKRVAYHLACHPVVGQRTLDPSIPDCPASSSSGTLDTYAQKLVTTGKVTFPSSTQVQVIGPEARVDYVWAGVTGASNVTQSKSATAKVSSPGGLLPIGLSLQCLAGVVNQAGLGSGVDKLLPISYVVPGNYSSSGSLPTQNEPALTPWDTTYSGANASDLVTVSNPSTDGSVLTVGVGSPAILSLNASDSKIVFKRGDTTIGPVDVSTLSTTTKLVTVAIPDAVRNTPGRWYVKVRLPTSLISLGLGLTPSAPKWSTGTVSFDVYPAQTSVVGSLVTAMGGLLNLSDTVACGRLLDSPRAKDHGTPALTRNLQEGLDHSVTRNEALVQALGGADLSGLDGSAAGLVSVINGTVTNVLANPAYGLLGCAGTAYNRLDTQATYDATLLGGAPANCVRLRSDAAAEQEFTDGMLKNTASSPAEPGYGRLSCNRASACASGHKVDLSVLGFAGLYNDDGLEDYLKSGSGTLLDSQLAMALDTYLLPNLPLITPSDTIKSEIYSSPRFGWVPVLSYVSLNAPGQVDYPVLTFRPVFIDNGSADSLNIAGIQPTGVIDPLPKAVQQNLDDAVDEVTASLGILGPIVQTFLSGIGITTALNQLDSGNVDAALQTLANGLGVDMGREQAGLVVQNGRLKAARFMTIAPDALPPVGSSYDGPTVDYLGVGPRIIRLVK</sequence>
<dbReference type="EMBL" id="JAVDYG010000001">
    <property type="protein sequence ID" value="MDR7361452.1"/>
    <property type="molecule type" value="Genomic_DNA"/>
</dbReference>
<keyword evidence="1" id="KW-1133">Transmembrane helix</keyword>
<accession>A0ABU2BS42</accession>
<gene>
    <name evidence="2" type="ORF">J2S63_001005</name>
</gene>
<evidence type="ECO:0000313" key="2">
    <source>
        <dbReference type="EMBL" id="MDR7361452.1"/>
    </source>
</evidence>
<keyword evidence="1" id="KW-0812">Transmembrane</keyword>
<proteinExistence type="predicted"/>
<feature type="transmembrane region" description="Helical" evidence="1">
    <location>
        <begin position="21"/>
        <end position="43"/>
    </location>
</feature>
<keyword evidence="3" id="KW-1185">Reference proteome</keyword>
<dbReference type="RefSeq" id="WP_310299438.1">
    <property type="nucleotide sequence ID" value="NZ_BAAAPS010000007.1"/>
</dbReference>
<protein>
    <submittedName>
        <fullName evidence="2">Flp pilus assembly protein TadG</fullName>
    </submittedName>
</protein>